<dbReference type="PANTHER" id="PTHR45856">
    <property type="entry name" value="ALPHA/BETA-HYDROLASES SUPERFAMILY PROTEIN"/>
    <property type="match status" value="1"/>
</dbReference>
<gene>
    <name evidence="2" type="ORF">F751_0504</name>
</gene>
<dbReference type="SUPFAM" id="SSF53474">
    <property type="entry name" value="alpha/beta-Hydrolases"/>
    <property type="match status" value="1"/>
</dbReference>
<dbReference type="OrthoDB" id="514788at2759"/>
<dbReference type="KEGG" id="apro:F751_0504"/>
<dbReference type="Pfam" id="PF01764">
    <property type="entry name" value="Lipase_3"/>
    <property type="match status" value="1"/>
</dbReference>
<dbReference type="CDD" id="cd00519">
    <property type="entry name" value="Lipase_3"/>
    <property type="match status" value="1"/>
</dbReference>
<dbReference type="GO" id="GO:0006629">
    <property type="term" value="P:lipid metabolic process"/>
    <property type="evidence" value="ECO:0007669"/>
    <property type="project" value="InterPro"/>
</dbReference>
<dbReference type="InterPro" id="IPR029058">
    <property type="entry name" value="AB_hydrolase_fold"/>
</dbReference>
<dbReference type="GeneID" id="23611895"/>
<dbReference type="Gene3D" id="3.40.50.1820">
    <property type="entry name" value="alpha/beta hydrolase"/>
    <property type="match status" value="1"/>
</dbReference>
<evidence type="ECO:0000259" key="1">
    <source>
        <dbReference type="Pfam" id="PF01764"/>
    </source>
</evidence>
<protein>
    <submittedName>
        <fullName evidence="2">Phospholipase A(1) DAD1, chloroplastic</fullName>
    </submittedName>
</protein>
<reference evidence="2 3" key="1">
    <citation type="journal article" date="2014" name="BMC Genomics">
        <title>Oil accumulation mechanisms of the oleaginous microalga Chlorella protothecoides revealed through its genome, transcriptomes, and proteomes.</title>
        <authorList>
            <person name="Gao C."/>
            <person name="Wang Y."/>
            <person name="Shen Y."/>
            <person name="Yan D."/>
            <person name="He X."/>
            <person name="Dai J."/>
            <person name="Wu Q."/>
        </authorList>
    </citation>
    <scope>NUCLEOTIDE SEQUENCE [LARGE SCALE GENOMIC DNA]</scope>
    <source>
        <strain evidence="2 3">0710</strain>
    </source>
</reference>
<proteinExistence type="predicted"/>
<feature type="domain" description="Fungal lipase-type" evidence="1">
    <location>
        <begin position="105"/>
        <end position="216"/>
    </location>
</feature>
<dbReference type="AlphaFoldDB" id="A0A087SIC3"/>
<evidence type="ECO:0000313" key="2">
    <source>
        <dbReference type="EMBL" id="KFM25477.1"/>
    </source>
</evidence>
<dbReference type="Proteomes" id="UP000028924">
    <property type="component" value="Unassembled WGS sequence"/>
</dbReference>
<organism evidence="2 3">
    <name type="scientific">Auxenochlorella protothecoides</name>
    <name type="common">Green microalga</name>
    <name type="synonym">Chlorella protothecoides</name>
    <dbReference type="NCBI Taxonomy" id="3075"/>
    <lineage>
        <taxon>Eukaryota</taxon>
        <taxon>Viridiplantae</taxon>
        <taxon>Chlorophyta</taxon>
        <taxon>core chlorophytes</taxon>
        <taxon>Trebouxiophyceae</taxon>
        <taxon>Chlorellales</taxon>
        <taxon>Chlorellaceae</taxon>
        <taxon>Auxenochlorella</taxon>
    </lineage>
</organism>
<keyword evidence="3" id="KW-1185">Reference proteome</keyword>
<dbReference type="eggNOG" id="KOG4569">
    <property type="taxonomic scope" value="Eukaryota"/>
</dbReference>
<accession>A0A087SIC3</accession>
<name>A0A087SIC3_AUXPR</name>
<sequence length="369" mass="40014">QVWLQEFSWTEGSLEANKKERSSSLPASAAGQARELDAEPMWCFETAMKLNYWTFLCYASCARGPLTRRCHAHPELPHAHPSQVWRTPWPKAPGHRTLLGALRGRARVHAGFLQAYRVNGFDARIKECIAGVLAGLQPDCAGRPIKVYVTGHSLGGALATLCAYDIAVCERLSGSVDVSCYTFGAPRTGNHVFAELYTRAVPDTWHIINNDDAVTRNGKFFMLYKRAGFRVLINARGDCIVRPNFVEQFVHRAPGGAWCGAVSVAPGVTKNVCRLYAPPEVGLVARHGAPHVPGTSCCRVPNILSYESRAVHNSSTGGSLASHFLTSYQKSLVAVLAAQFGRKSLVGGKQAVFMLTSTAGKASSCERGV</sequence>
<dbReference type="InterPro" id="IPR051218">
    <property type="entry name" value="Sec_MonoDiacylglyc_Lipase"/>
</dbReference>
<feature type="non-terminal residue" evidence="2">
    <location>
        <position position="1"/>
    </location>
</feature>
<dbReference type="InterPro" id="IPR002921">
    <property type="entry name" value="Fungal_lipase-type"/>
</dbReference>
<evidence type="ECO:0000313" key="3">
    <source>
        <dbReference type="Proteomes" id="UP000028924"/>
    </source>
</evidence>
<dbReference type="PANTHER" id="PTHR45856:SF24">
    <property type="entry name" value="FUNGAL LIPASE-LIKE DOMAIN-CONTAINING PROTEIN"/>
    <property type="match status" value="1"/>
</dbReference>
<dbReference type="RefSeq" id="XP_011398373.1">
    <property type="nucleotide sequence ID" value="XM_011400071.1"/>
</dbReference>
<dbReference type="EMBL" id="KL662119">
    <property type="protein sequence ID" value="KFM25477.1"/>
    <property type="molecule type" value="Genomic_DNA"/>
</dbReference>